<dbReference type="InterPro" id="IPR036028">
    <property type="entry name" value="SH3-like_dom_sf"/>
</dbReference>
<evidence type="ECO:0000256" key="2">
    <source>
        <dbReference type="ARBA" id="ARBA00022553"/>
    </source>
</evidence>
<dbReference type="PROSITE" id="PS50003">
    <property type="entry name" value="PH_DOMAIN"/>
    <property type="match status" value="1"/>
</dbReference>
<dbReference type="GO" id="GO:0005769">
    <property type="term" value="C:early endosome"/>
    <property type="evidence" value="ECO:0007669"/>
    <property type="project" value="TreeGrafter"/>
</dbReference>
<name>A0A8H7F2F2_AGABI</name>
<feature type="region of interest" description="Disordered" evidence="4">
    <location>
        <begin position="251"/>
        <end position="332"/>
    </location>
</feature>
<dbReference type="SUPFAM" id="SSF50044">
    <property type="entry name" value="SH3-domain"/>
    <property type="match status" value="1"/>
</dbReference>
<evidence type="ECO:0000256" key="3">
    <source>
        <dbReference type="PROSITE-ProRule" id="PRU00192"/>
    </source>
</evidence>
<feature type="region of interest" description="Disordered" evidence="4">
    <location>
        <begin position="87"/>
        <end position="235"/>
    </location>
</feature>
<organism evidence="8 9">
    <name type="scientific">Agaricus bisporus var. burnettii</name>
    <dbReference type="NCBI Taxonomy" id="192524"/>
    <lineage>
        <taxon>Eukaryota</taxon>
        <taxon>Fungi</taxon>
        <taxon>Dikarya</taxon>
        <taxon>Basidiomycota</taxon>
        <taxon>Agaricomycotina</taxon>
        <taxon>Agaricomycetes</taxon>
        <taxon>Agaricomycetidae</taxon>
        <taxon>Agaricales</taxon>
        <taxon>Agaricineae</taxon>
        <taxon>Agaricaceae</taxon>
        <taxon>Agaricus</taxon>
    </lineage>
</organism>
<dbReference type="SUPFAM" id="SSF50729">
    <property type="entry name" value="PH domain-like"/>
    <property type="match status" value="1"/>
</dbReference>
<feature type="compositionally biased region" description="Polar residues" evidence="4">
    <location>
        <begin position="428"/>
        <end position="440"/>
    </location>
</feature>
<dbReference type="Proteomes" id="UP000629468">
    <property type="component" value="Unassembled WGS sequence"/>
</dbReference>
<dbReference type="InterPro" id="IPR013761">
    <property type="entry name" value="SAM/pointed_sf"/>
</dbReference>
<feature type="region of interest" description="Disordered" evidence="4">
    <location>
        <begin position="660"/>
        <end position="774"/>
    </location>
</feature>
<gene>
    <name evidence="8" type="ORF">Agabi119p4_4018</name>
</gene>
<keyword evidence="1 3" id="KW-0728">SH3 domain</keyword>
<dbReference type="InterPro" id="IPR001452">
    <property type="entry name" value="SH3_domain"/>
</dbReference>
<dbReference type="GO" id="GO:0005829">
    <property type="term" value="C:cytosol"/>
    <property type="evidence" value="ECO:0007669"/>
    <property type="project" value="GOC"/>
</dbReference>
<dbReference type="InterPro" id="IPR045188">
    <property type="entry name" value="Boi1/Boi2-like"/>
</dbReference>
<feature type="compositionally biased region" description="Acidic residues" evidence="4">
    <location>
        <begin position="265"/>
        <end position="277"/>
    </location>
</feature>
<dbReference type="GO" id="GO:0055037">
    <property type="term" value="C:recycling endosome"/>
    <property type="evidence" value="ECO:0007669"/>
    <property type="project" value="TreeGrafter"/>
</dbReference>
<evidence type="ECO:0000259" key="6">
    <source>
        <dbReference type="PROSITE" id="PS50003"/>
    </source>
</evidence>
<dbReference type="SMART" id="SM00326">
    <property type="entry name" value="SH3"/>
    <property type="match status" value="1"/>
</dbReference>
<feature type="region of interest" description="Disordered" evidence="4">
    <location>
        <begin position="825"/>
        <end position="986"/>
    </location>
</feature>
<reference evidence="8 9" key="1">
    <citation type="journal article" name="Sci. Rep.">
        <title>Telomere-to-telomere assembled and centromere annotated genomes of the two main subspecies of the button mushroom Agaricus bisporus reveal especially polymorphic chromosome ends.</title>
        <authorList>
            <person name="Sonnenberg A.S.M."/>
            <person name="Sedaghat-Telgerd N."/>
            <person name="Lavrijssen B."/>
            <person name="Ohm R.A."/>
            <person name="Hendrickx P.M."/>
            <person name="Scholtmeijer K."/>
            <person name="Baars J.J.P."/>
            <person name="van Peer A."/>
        </authorList>
    </citation>
    <scope>NUCLEOTIDE SEQUENCE [LARGE SCALE GENOMIC DNA]</scope>
    <source>
        <strain evidence="8 9">H119_p4</strain>
    </source>
</reference>
<feature type="compositionally biased region" description="Polar residues" evidence="4">
    <location>
        <begin position="458"/>
        <end position="476"/>
    </location>
</feature>
<dbReference type="InterPro" id="IPR011993">
    <property type="entry name" value="PH-like_dom_sf"/>
</dbReference>
<accession>A0A8H7F2F2</accession>
<feature type="domain" description="SH3" evidence="5">
    <location>
        <begin position="1"/>
        <end position="63"/>
    </location>
</feature>
<protein>
    <recommendedName>
        <fullName evidence="10">Polar growth protein</fullName>
    </recommendedName>
</protein>
<comment type="caution">
    <text evidence="8">The sequence shown here is derived from an EMBL/GenBank/DDBJ whole genome shotgun (WGS) entry which is preliminary data.</text>
</comment>
<dbReference type="PROSITE" id="PS50002">
    <property type="entry name" value="SH3"/>
    <property type="match status" value="1"/>
</dbReference>
<dbReference type="InterPro" id="IPR001849">
    <property type="entry name" value="PH_domain"/>
</dbReference>
<feature type="compositionally biased region" description="Acidic residues" evidence="4">
    <location>
        <begin position="293"/>
        <end position="303"/>
    </location>
</feature>
<dbReference type="CDD" id="cd09535">
    <property type="entry name" value="SAM_BOI-like_fungal"/>
    <property type="match status" value="1"/>
</dbReference>
<dbReference type="GO" id="GO:0042147">
    <property type="term" value="P:retrograde transport, endosome to Golgi"/>
    <property type="evidence" value="ECO:0007669"/>
    <property type="project" value="TreeGrafter"/>
</dbReference>
<feature type="compositionally biased region" description="Basic and acidic residues" evidence="4">
    <location>
        <begin position="911"/>
        <end position="929"/>
    </location>
</feature>
<dbReference type="SUPFAM" id="SSF47769">
    <property type="entry name" value="SAM/Pointed domain"/>
    <property type="match status" value="1"/>
</dbReference>
<dbReference type="Gene3D" id="2.30.30.40">
    <property type="entry name" value="SH3 Domains"/>
    <property type="match status" value="1"/>
</dbReference>
<feature type="compositionally biased region" description="Polar residues" evidence="4">
    <location>
        <begin position="133"/>
        <end position="142"/>
    </location>
</feature>
<feature type="compositionally biased region" description="Acidic residues" evidence="4">
    <location>
        <begin position="191"/>
        <end position="200"/>
    </location>
</feature>
<dbReference type="GO" id="GO:0005802">
    <property type="term" value="C:trans-Golgi network"/>
    <property type="evidence" value="ECO:0007669"/>
    <property type="project" value="TreeGrafter"/>
</dbReference>
<dbReference type="PROSITE" id="PS50105">
    <property type="entry name" value="SAM_DOMAIN"/>
    <property type="match status" value="1"/>
</dbReference>
<dbReference type="Gene3D" id="1.10.150.50">
    <property type="entry name" value="Transcription Factor, Ets-1"/>
    <property type="match status" value="1"/>
</dbReference>
<feature type="compositionally biased region" description="Low complexity" evidence="4">
    <location>
        <begin position="1097"/>
        <end position="1109"/>
    </location>
</feature>
<feature type="region of interest" description="Disordered" evidence="4">
    <location>
        <begin position="564"/>
        <end position="586"/>
    </location>
</feature>
<dbReference type="SMART" id="SM00233">
    <property type="entry name" value="PH"/>
    <property type="match status" value="1"/>
</dbReference>
<dbReference type="Pfam" id="PF07647">
    <property type="entry name" value="SAM_2"/>
    <property type="match status" value="1"/>
</dbReference>
<feature type="region of interest" description="Disordered" evidence="4">
    <location>
        <begin position="345"/>
        <end position="476"/>
    </location>
</feature>
<feature type="compositionally biased region" description="Basic and acidic residues" evidence="4">
    <location>
        <begin position="222"/>
        <end position="235"/>
    </location>
</feature>
<feature type="compositionally biased region" description="Polar residues" evidence="4">
    <location>
        <begin position="1049"/>
        <end position="1059"/>
    </location>
</feature>
<feature type="compositionally biased region" description="Low complexity" evidence="4">
    <location>
        <begin position="825"/>
        <end position="839"/>
    </location>
</feature>
<feature type="compositionally biased region" description="Polar residues" evidence="4">
    <location>
        <begin position="92"/>
        <end position="108"/>
    </location>
</feature>
<dbReference type="Pfam" id="PF00169">
    <property type="entry name" value="PH"/>
    <property type="match status" value="1"/>
</dbReference>
<feature type="region of interest" description="Disordered" evidence="4">
    <location>
        <begin position="1091"/>
        <end position="1115"/>
    </location>
</feature>
<dbReference type="EMBL" id="JABXXO010000006">
    <property type="protein sequence ID" value="KAF7775625.1"/>
    <property type="molecule type" value="Genomic_DNA"/>
</dbReference>
<feature type="region of interest" description="Disordered" evidence="4">
    <location>
        <begin position="498"/>
        <end position="519"/>
    </location>
</feature>
<feature type="compositionally biased region" description="Polar residues" evidence="4">
    <location>
        <begin position="353"/>
        <end position="421"/>
    </location>
</feature>
<feature type="region of interest" description="Disordered" evidence="4">
    <location>
        <begin position="1254"/>
        <end position="1284"/>
    </location>
</feature>
<feature type="domain" description="PH" evidence="6">
    <location>
        <begin position="1132"/>
        <end position="1230"/>
    </location>
</feature>
<feature type="compositionally biased region" description="Low complexity" evidence="4">
    <location>
        <begin position="441"/>
        <end position="457"/>
    </location>
</feature>
<evidence type="ECO:0000313" key="8">
    <source>
        <dbReference type="EMBL" id="KAF7775625.1"/>
    </source>
</evidence>
<dbReference type="CDD" id="cd13316">
    <property type="entry name" value="PH_Boi"/>
    <property type="match status" value="1"/>
</dbReference>
<feature type="compositionally biased region" description="Low complexity" evidence="4">
    <location>
        <begin position="1327"/>
        <end position="1336"/>
    </location>
</feature>
<sequence>MPEYVYALHDFLPENDDEVTFKAGERVEVVEKDDAYGDGWWQGRNLDGKVGLFPVSYTTSVSPAPPADEDDGSQDFNHNKSILNTLVEESESGSPRPTDYSSVDSTNHILAPIPKTPPFQLLNGDHDYEPTSPVKSSQSHQLQRGGPDEVMKATLTDVQEAIEQLGQRQHADNDFDGSRSFSFASTRDDRDTDTDFDLSDLDGPNGHTDTATAAGEGEDGVEGWHKNAREKLAAKARKAVEEAEKLEAMMSASDRRMVMPPIEVEVSDESDDEPEEQREDHTTTTSSRIAGIPEEDEGVETDQDPPFMRHGSRNRKERQQGLPAVASPEGAKILPISLDGGVSLDLAEKDDAQPSTATRSAFPSHIRTPSSPFESSTRAQTPQLQRHDTTSAAVSLPPATNTYQNDSTVISVPVSASSNPDQHPFTMRETSTGPRNSLRGSSASSSSAPPQSTTDASFSSNSIHPPVQRSMSPSINVSNTPLTVPILKRASVLSAHSANSGHSIHSTLPPASPEPSSPLPPIPVDIVNTGTQQQHTRISSPASIGNGIVTSTISLGAGGAGGTADNGTLSPISFGEDRTRNGKGEKWKKHPTEWNLDDVVDWLKSKGFDKDVCDKFIEQEITGDVLLDLDINLLKSEIGILAFGKRMRISNAITDLRRPPSLNYSDSQSQHNQQQSQLSPQRGQHLQHSPLHSARSSQFQSQPPPQQQNDGGIGLYTPVSPQSQIHPHSRTQSQSQSSISGFAPPPAGAPAVQQQQHQLQLQQPQHEYSNSLQSSLGSPFGNLPLFQQQQQGLQHAYGGGPPPAEVGLGIVANGGGGPPGLLKPRPASLSLSPSDSALKVSASATDENGAPLASRNMQMLQEEERGHMSDGEISAISKTKTRRRLFGTGSSSPHSSLKRFSKESPVGQNFVDKDKSEVGVKEKEKDKESVSSLVGKRPKSKKGTDGHDSGATPSTKGGDRLSIFGGTFTTRSRKPPPSADFEEKPAHLSKFSLGRLGSYKRSSVTPNGGGGSFIDFSPQVGSKNHSRDQSVLRKRTNSSGSAVVHNHDNVTSPVIQGSILSPPLDGASDTTPVVGDAAPAVGDNTPAIGGATPSVNGTAPAAGGATRTPQLRDQDKSGLVEDGRSILEQIGEPDHAGWMRKRGERYNSWRTRYLVLKGSHLYWMKSNSKHEKKIKGYIHVVGYKVSVDENLDPGRYGFRIDHDHDKTHCFSSDEKSVVRDWTKAIMKATIDRDYTKPVVSSCNIPTIPLTVAQAMNPAPRPPSPSARAATQKALRRDNPDQLSSRDAEILMGLSPNHSSIMESSLHQFDMSSPTSATSGSTVTTKLNSLNSLNSASAPPPPRPSREMRRQLSTSILSATEEPLIEWANAYLPPQLQIVDTPYAPLCTGLTLLRLAEAIKGKPASPPVPDSAFPVHETDDKLDGLFRLFDFLLDNDVKMGSVSINDVKCGKREKIVQLLKGLKAWDEKRRAIIQSIGKSPVQAGGFVAF</sequence>
<evidence type="ECO:0008006" key="10">
    <source>
        <dbReference type="Google" id="ProtNLM"/>
    </source>
</evidence>
<dbReference type="PRINTS" id="PR00452">
    <property type="entry name" value="SH3DOMAIN"/>
</dbReference>
<evidence type="ECO:0000256" key="4">
    <source>
        <dbReference type="SAM" id="MobiDB-lite"/>
    </source>
</evidence>
<dbReference type="PANTHER" id="PTHR22902:SF27">
    <property type="entry name" value="PLECKSTRIN HOMOLOGY DOMAIN-CONTAINING FAMILY A MEMBER 3"/>
    <property type="match status" value="1"/>
</dbReference>
<evidence type="ECO:0000259" key="7">
    <source>
        <dbReference type="PROSITE" id="PS50105"/>
    </source>
</evidence>
<dbReference type="Gene3D" id="2.30.29.30">
    <property type="entry name" value="Pleckstrin-homology domain (PH domain)/Phosphotyrosine-binding domain (PTB)"/>
    <property type="match status" value="1"/>
</dbReference>
<evidence type="ECO:0000313" key="9">
    <source>
        <dbReference type="Proteomes" id="UP000629468"/>
    </source>
</evidence>
<feature type="compositionally biased region" description="Low complexity" evidence="4">
    <location>
        <begin position="665"/>
        <end position="684"/>
    </location>
</feature>
<feature type="compositionally biased region" description="Low complexity" evidence="4">
    <location>
        <begin position="749"/>
        <end position="766"/>
    </location>
</feature>
<feature type="compositionally biased region" description="Pro residues" evidence="4">
    <location>
        <begin position="510"/>
        <end position="519"/>
    </location>
</feature>
<dbReference type="GO" id="GO:0001881">
    <property type="term" value="P:receptor recycling"/>
    <property type="evidence" value="ECO:0007669"/>
    <property type="project" value="TreeGrafter"/>
</dbReference>
<dbReference type="CDD" id="cd00174">
    <property type="entry name" value="SH3"/>
    <property type="match status" value="1"/>
</dbReference>
<keyword evidence="2" id="KW-0597">Phosphoprotein</keyword>
<dbReference type="Pfam" id="PF00018">
    <property type="entry name" value="SH3_1"/>
    <property type="match status" value="1"/>
</dbReference>
<feature type="region of interest" description="Disordered" evidence="4">
    <location>
        <begin position="998"/>
        <end position="1060"/>
    </location>
</feature>
<dbReference type="InterPro" id="IPR001660">
    <property type="entry name" value="SAM"/>
</dbReference>
<evidence type="ECO:0000259" key="5">
    <source>
        <dbReference type="PROSITE" id="PS50002"/>
    </source>
</evidence>
<dbReference type="GO" id="GO:0007032">
    <property type="term" value="P:endosome organization"/>
    <property type="evidence" value="ECO:0007669"/>
    <property type="project" value="TreeGrafter"/>
</dbReference>
<proteinExistence type="predicted"/>
<feature type="compositionally biased region" description="Basic and acidic residues" evidence="4">
    <location>
        <begin position="1274"/>
        <end position="1284"/>
    </location>
</feature>
<feature type="compositionally biased region" description="Basic and acidic residues" evidence="4">
    <location>
        <begin position="575"/>
        <end position="585"/>
    </location>
</feature>
<feature type="domain" description="SAM" evidence="7">
    <location>
        <begin position="594"/>
        <end position="659"/>
    </location>
</feature>
<dbReference type="PANTHER" id="PTHR22902">
    <property type="entry name" value="SESQUIPEDALIAN"/>
    <property type="match status" value="1"/>
</dbReference>
<evidence type="ECO:0000256" key="1">
    <source>
        <dbReference type="ARBA" id="ARBA00022443"/>
    </source>
</evidence>
<feature type="region of interest" description="Disordered" evidence="4">
    <location>
        <begin position="1327"/>
        <end position="1350"/>
    </location>
</feature>
<dbReference type="SMART" id="SM00454">
    <property type="entry name" value="SAM"/>
    <property type="match status" value="1"/>
</dbReference>